<proteinExistence type="inferred from homology"/>
<keyword evidence="4" id="KW-0479">Metal-binding</keyword>
<keyword evidence="5 8" id="KW-0378">Hydrolase</keyword>
<comment type="subcellular location">
    <subcellularLocation>
        <location evidence="1">Cytoplasm</location>
    </subcellularLocation>
</comment>
<comment type="caution">
    <text evidence="8">The sequence shown here is derived from an EMBL/GenBank/DDBJ whole genome shotgun (WGS) entry which is preliminary data.</text>
</comment>
<gene>
    <name evidence="8" type="ORF">QRD43_18005</name>
</gene>
<dbReference type="InterPro" id="IPR023214">
    <property type="entry name" value="HAD_sf"/>
</dbReference>
<dbReference type="RefSeq" id="WP_285983886.1">
    <property type="nucleotide sequence ID" value="NZ_JASVDS010000005.1"/>
</dbReference>
<dbReference type="NCBIfam" id="TIGR01656">
    <property type="entry name" value="Histidinol-ppas"/>
    <property type="match status" value="1"/>
</dbReference>
<dbReference type="EMBL" id="JASVDS010000005">
    <property type="protein sequence ID" value="MDL5033810.1"/>
    <property type="molecule type" value="Genomic_DNA"/>
</dbReference>
<evidence type="ECO:0000256" key="4">
    <source>
        <dbReference type="ARBA" id="ARBA00022723"/>
    </source>
</evidence>
<name>A0ABT7LPZ8_9BURK</name>
<dbReference type="Proteomes" id="UP001238603">
    <property type="component" value="Unassembled WGS sequence"/>
</dbReference>
<dbReference type="PANTHER" id="PTHR42891:SF1">
    <property type="entry name" value="D-GLYCERO-BETA-D-MANNO-HEPTOSE-1,7-BISPHOSPHATE 7-PHOSPHATASE"/>
    <property type="match status" value="1"/>
</dbReference>
<evidence type="ECO:0000313" key="9">
    <source>
        <dbReference type="Proteomes" id="UP001238603"/>
    </source>
</evidence>
<dbReference type="Gene3D" id="3.40.50.1000">
    <property type="entry name" value="HAD superfamily/HAD-like"/>
    <property type="match status" value="1"/>
</dbReference>
<reference evidence="8 9" key="1">
    <citation type="submission" date="2023-06" db="EMBL/GenBank/DDBJ databases">
        <title>Pelomonas sp. APW6 16S ribosomal RNA gene genome sequencing and assembly.</title>
        <authorList>
            <person name="Woo H."/>
        </authorList>
    </citation>
    <scope>NUCLEOTIDE SEQUENCE [LARGE SCALE GENOMIC DNA]</scope>
    <source>
        <strain evidence="8 9">APW6</strain>
    </source>
</reference>
<dbReference type="InterPro" id="IPR036412">
    <property type="entry name" value="HAD-like_sf"/>
</dbReference>
<dbReference type="SUPFAM" id="SSF56784">
    <property type="entry name" value="HAD-like"/>
    <property type="match status" value="1"/>
</dbReference>
<evidence type="ECO:0000313" key="8">
    <source>
        <dbReference type="EMBL" id="MDL5033810.1"/>
    </source>
</evidence>
<protein>
    <recommendedName>
        <fullName evidence="7">D,D-heptose 1,7-bisphosphate phosphatase</fullName>
    </recommendedName>
</protein>
<dbReference type="PANTHER" id="PTHR42891">
    <property type="entry name" value="D-GLYCERO-BETA-D-MANNO-HEPTOSE-1,7-BISPHOSPHATE 7-PHOSPHATASE"/>
    <property type="match status" value="1"/>
</dbReference>
<sequence length="209" mass="22589">MRAPLVERSGRLDGPPAGTRRVLRPAVFIDKDGTLVENVPYNVDPARLRFMPQAGRVLRRLADAGFALVVVSNQSGIARGLFTAADLLRLEAALRLRLLEAHGVDLDAMLSCPHLPDARGAPACACRKPAPGLLLQAAALLALDLRRSWMIGDTLDDVEAGHRAGCRALLFDSGGETLWRAGPLREPQQRVTHWSTAGALILADARGWR</sequence>
<dbReference type="InterPro" id="IPR004446">
    <property type="entry name" value="Heptose_bisP_phosphatase"/>
</dbReference>
<evidence type="ECO:0000256" key="5">
    <source>
        <dbReference type="ARBA" id="ARBA00022801"/>
    </source>
</evidence>
<accession>A0ABT7LPZ8</accession>
<dbReference type="GO" id="GO:0016787">
    <property type="term" value="F:hydrolase activity"/>
    <property type="evidence" value="ECO:0007669"/>
    <property type="project" value="UniProtKB-KW"/>
</dbReference>
<dbReference type="NCBIfam" id="TIGR01662">
    <property type="entry name" value="HAD-SF-IIIA"/>
    <property type="match status" value="1"/>
</dbReference>
<keyword evidence="6" id="KW-0119">Carbohydrate metabolism</keyword>
<evidence type="ECO:0000256" key="7">
    <source>
        <dbReference type="ARBA" id="ARBA00031828"/>
    </source>
</evidence>
<dbReference type="InterPro" id="IPR006543">
    <property type="entry name" value="Histidinol-phos"/>
</dbReference>
<evidence type="ECO:0000256" key="1">
    <source>
        <dbReference type="ARBA" id="ARBA00004496"/>
    </source>
</evidence>
<comment type="similarity">
    <text evidence="2">Belongs to the GmhB family.</text>
</comment>
<evidence type="ECO:0000256" key="2">
    <source>
        <dbReference type="ARBA" id="ARBA00005628"/>
    </source>
</evidence>
<keyword evidence="9" id="KW-1185">Reference proteome</keyword>
<evidence type="ECO:0000256" key="6">
    <source>
        <dbReference type="ARBA" id="ARBA00023277"/>
    </source>
</evidence>
<dbReference type="InterPro" id="IPR006549">
    <property type="entry name" value="HAD-SF_hydro_IIIA"/>
</dbReference>
<organism evidence="8 9">
    <name type="scientific">Roseateles subflavus</name>
    <dbReference type="NCBI Taxonomy" id="3053353"/>
    <lineage>
        <taxon>Bacteria</taxon>
        <taxon>Pseudomonadati</taxon>
        <taxon>Pseudomonadota</taxon>
        <taxon>Betaproteobacteria</taxon>
        <taxon>Burkholderiales</taxon>
        <taxon>Sphaerotilaceae</taxon>
        <taxon>Roseateles</taxon>
    </lineage>
</organism>
<evidence type="ECO:0000256" key="3">
    <source>
        <dbReference type="ARBA" id="ARBA00022490"/>
    </source>
</evidence>
<dbReference type="Pfam" id="PF13242">
    <property type="entry name" value="Hydrolase_like"/>
    <property type="match status" value="1"/>
</dbReference>
<keyword evidence="3" id="KW-0963">Cytoplasm</keyword>